<organism evidence="1 2">
    <name type="scientific">Diaporthe australafricana</name>
    <dbReference type="NCBI Taxonomy" id="127596"/>
    <lineage>
        <taxon>Eukaryota</taxon>
        <taxon>Fungi</taxon>
        <taxon>Dikarya</taxon>
        <taxon>Ascomycota</taxon>
        <taxon>Pezizomycotina</taxon>
        <taxon>Sordariomycetes</taxon>
        <taxon>Sordariomycetidae</taxon>
        <taxon>Diaporthales</taxon>
        <taxon>Diaporthaceae</taxon>
        <taxon>Diaporthe</taxon>
    </lineage>
</organism>
<proteinExistence type="predicted"/>
<sequence>MVTESAFLNLPRELRDAIYRFYVSYDEGLVYKFDSGKMAPANNEHRIDLALSFTCKQVASELEGLILKSNTITFSSVYSDEIRVRAARFHNLRVPLTMEAASFWYYEEETAVTVVHGCFDNGAAAQRPTFPPPEILALDSEFPAWSIPTDDELLKLSRPYAWKSVGFCDNHYCHSNRQLHTSEFWNGPHYHEWVNPLWERWGLRDQIQSDNRGKYRFSAASVAIKFISSLPDRLRLHLRHIRLLENNVCVAFPESHAQGLISFCVENPNLRVERRVNLWKAIVQQPNTYQDEYTVNDLDHSPEGQYSRAFYGDQTGFTTVSITNTLALWIMEAAALGPAGMPKGSFTLVLDAGPGDVFAEVFQQYVQRDAAWQRAWEIASQRTTGKTETEEQQADDAFIRLRSPRCYIYDGFPQAIDDIVNNKSKVIQCTFDPGLQLWDAEAESNKYKPHSADIWDNLREEHTEMFYWRQIEPLEYFAKTVYDEEILPYDESDDD</sequence>
<evidence type="ECO:0000313" key="2">
    <source>
        <dbReference type="Proteomes" id="UP001583177"/>
    </source>
</evidence>
<gene>
    <name evidence="1" type="ORF">Daus18300_004571</name>
</gene>
<name>A0ABR3X8E5_9PEZI</name>
<dbReference type="Proteomes" id="UP001583177">
    <property type="component" value="Unassembled WGS sequence"/>
</dbReference>
<comment type="caution">
    <text evidence="1">The sequence shown here is derived from an EMBL/GenBank/DDBJ whole genome shotgun (WGS) entry which is preliminary data.</text>
</comment>
<evidence type="ECO:0000313" key="1">
    <source>
        <dbReference type="EMBL" id="KAL1871935.1"/>
    </source>
</evidence>
<dbReference type="EMBL" id="JAWRVE010000031">
    <property type="protein sequence ID" value="KAL1871935.1"/>
    <property type="molecule type" value="Genomic_DNA"/>
</dbReference>
<accession>A0ABR3X8E5</accession>
<keyword evidence="2" id="KW-1185">Reference proteome</keyword>
<protein>
    <submittedName>
        <fullName evidence="1">Uncharacterized protein</fullName>
    </submittedName>
</protein>
<reference evidence="1 2" key="1">
    <citation type="journal article" date="2024" name="IMA Fungus">
        <title>IMA Genome - F19 : A genome assembly and annotation guide to empower mycologists, including annotated draft genome sequences of Ceratocystis pirilliformis, Diaporthe australafricana, Fusarium ophioides, Paecilomyces lecythidis, and Sporothrix stenoceras.</title>
        <authorList>
            <person name="Aylward J."/>
            <person name="Wilson A.M."/>
            <person name="Visagie C.M."/>
            <person name="Spraker J."/>
            <person name="Barnes I."/>
            <person name="Buitendag C."/>
            <person name="Ceriani C."/>
            <person name="Del Mar Angel L."/>
            <person name="du Plessis D."/>
            <person name="Fuchs T."/>
            <person name="Gasser K."/>
            <person name="Kramer D."/>
            <person name="Li W."/>
            <person name="Munsamy K."/>
            <person name="Piso A."/>
            <person name="Price J.L."/>
            <person name="Sonnekus B."/>
            <person name="Thomas C."/>
            <person name="van der Nest A."/>
            <person name="van Dijk A."/>
            <person name="van Heerden A."/>
            <person name="van Vuuren N."/>
            <person name="Yilmaz N."/>
            <person name="Duong T.A."/>
            <person name="van der Merwe N.A."/>
            <person name="Wingfield M.J."/>
            <person name="Wingfield B.D."/>
        </authorList>
    </citation>
    <scope>NUCLEOTIDE SEQUENCE [LARGE SCALE GENOMIC DNA]</scope>
    <source>
        <strain evidence="1 2">CMW 18300</strain>
    </source>
</reference>